<dbReference type="OrthoDB" id="1461976at2759"/>
<keyword evidence="3" id="KW-1185">Reference proteome</keyword>
<dbReference type="Proteomes" id="UP000652761">
    <property type="component" value="Unassembled WGS sequence"/>
</dbReference>
<evidence type="ECO:0000313" key="2">
    <source>
        <dbReference type="EMBL" id="MQL77691.1"/>
    </source>
</evidence>
<keyword evidence="1" id="KW-0472">Membrane</keyword>
<keyword evidence="1" id="KW-1133">Transmembrane helix</keyword>
<dbReference type="AlphaFoldDB" id="A0A843U2C7"/>
<organism evidence="2 3">
    <name type="scientific">Colocasia esculenta</name>
    <name type="common">Wild taro</name>
    <name type="synonym">Arum esculentum</name>
    <dbReference type="NCBI Taxonomy" id="4460"/>
    <lineage>
        <taxon>Eukaryota</taxon>
        <taxon>Viridiplantae</taxon>
        <taxon>Streptophyta</taxon>
        <taxon>Embryophyta</taxon>
        <taxon>Tracheophyta</taxon>
        <taxon>Spermatophyta</taxon>
        <taxon>Magnoliopsida</taxon>
        <taxon>Liliopsida</taxon>
        <taxon>Araceae</taxon>
        <taxon>Aroideae</taxon>
        <taxon>Colocasieae</taxon>
        <taxon>Colocasia</taxon>
    </lineage>
</organism>
<evidence type="ECO:0000313" key="3">
    <source>
        <dbReference type="Proteomes" id="UP000652761"/>
    </source>
</evidence>
<dbReference type="EMBL" id="NMUH01000361">
    <property type="protein sequence ID" value="MQL77691.1"/>
    <property type="molecule type" value="Genomic_DNA"/>
</dbReference>
<dbReference type="PANTHER" id="PTHR32100">
    <property type="entry name" value="OMEGA-6 FATTY ACID DESATURASE, CHLOROPLASTIC"/>
    <property type="match status" value="1"/>
</dbReference>
<evidence type="ECO:0000256" key="1">
    <source>
        <dbReference type="SAM" id="Phobius"/>
    </source>
</evidence>
<dbReference type="InterPro" id="IPR012171">
    <property type="entry name" value="Fatty_acid_desaturase"/>
</dbReference>
<gene>
    <name evidence="2" type="ORF">Taro_010105</name>
</gene>
<name>A0A843U2C7_COLES</name>
<sequence length="77" mass="9049">MTSTMSSLEVWVPKTKTKLSWMAPYMNNPVGRLIGWLVALNVGWPLYLTFNIESHHYDRFYSHYDPNGPIYNDPERT</sequence>
<feature type="transmembrane region" description="Helical" evidence="1">
    <location>
        <begin position="33"/>
        <end position="50"/>
    </location>
</feature>
<dbReference type="GO" id="GO:0016491">
    <property type="term" value="F:oxidoreductase activity"/>
    <property type="evidence" value="ECO:0007669"/>
    <property type="project" value="InterPro"/>
</dbReference>
<protein>
    <submittedName>
        <fullName evidence="2">Uncharacterized protein</fullName>
    </submittedName>
</protein>
<proteinExistence type="predicted"/>
<accession>A0A843U2C7</accession>
<keyword evidence="1" id="KW-0812">Transmembrane</keyword>
<reference evidence="2" key="1">
    <citation type="submission" date="2017-07" db="EMBL/GenBank/DDBJ databases">
        <title>Taro Niue Genome Assembly and Annotation.</title>
        <authorList>
            <person name="Atibalentja N."/>
            <person name="Keating K."/>
            <person name="Fields C.J."/>
        </authorList>
    </citation>
    <scope>NUCLEOTIDE SEQUENCE</scope>
    <source>
        <strain evidence="2">Niue_2</strain>
        <tissue evidence="2">Leaf</tissue>
    </source>
</reference>
<comment type="caution">
    <text evidence="2">The sequence shown here is derived from an EMBL/GenBank/DDBJ whole genome shotgun (WGS) entry which is preliminary data.</text>
</comment>